<keyword evidence="1" id="KW-0732">Signal</keyword>
<feature type="chain" id="PRO_5021767896" description="Thiol:disulfide interchange protein DsbD N-terminal domain-containing protein" evidence="1">
    <location>
        <begin position="20"/>
        <end position="155"/>
    </location>
</feature>
<name>A0A512RN86_9BACT</name>
<protein>
    <recommendedName>
        <fullName evidence="2">Thiol:disulfide interchange protein DsbD N-terminal domain-containing protein</fullName>
    </recommendedName>
</protein>
<comment type="caution">
    <text evidence="3">The sequence shown here is derived from an EMBL/GenBank/DDBJ whole genome shotgun (WGS) entry which is preliminary data.</text>
</comment>
<reference evidence="3 4" key="1">
    <citation type="submission" date="2019-07" db="EMBL/GenBank/DDBJ databases">
        <title>Whole genome shotgun sequence of Chitinophaga cymbidii NBRC 109752.</title>
        <authorList>
            <person name="Hosoyama A."/>
            <person name="Uohara A."/>
            <person name="Ohji S."/>
            <person name="Ichikawa N."/>
        </authorList>
    </citation>
    <scope>NUCLEOTIDE SEQUENCE [LARGE SCALE GENOMIC DNA]</scope>
    <source>
        <strain evidence="3 4">NBRC 109752</strain>
    </source>
</reference>
<dbReference type="AlphaFoldDB" id="A0A512RN86"/>
<sequence length="155" mass="17470">MRRCLIVMCLLGITYGLHAQQKEPVSWQYTVKHLGGRKAELHLTALLEKGWHLYSQHQPEGAIATPTRIEFSKNPILALGGPVKEIGRLEKYTVRELNVVHHQYEGTVDFVQSITLKTKAKTVIKGTVRYQVCTDEMCMPEELAAFAVEIPATVK</sequence>
<feature type="signal peptide" evidence="1">
    <location>
        <begin position="1"/>
        <end position="19"/>
    </location>
</feature>
<keyword evidence="4" id="KW-1185">Reference proteome</keyword>
<proteinExistence type="predicted"/>
<accession>A0A512RN86</accession>
<dbReference type="EMBL" id="BKAU01000004">
    <property type="protein sequence ID" value="GEP97143.1"/>
    <property type="molecule type" value="Genomic_DNA"/>
</dbReference>
<evidence type="ECO:0000259" key="2">
    <source>
        <dbReference type="Pfam" id="PF11412"/>
    </source>
</evidence>
<evidence type="ECO:0000313" key="3">
    <source>
        <dbReference type="EMBL" id="GEP97143.1"/>
    </source>
</evidence>
<evidence type="ECO:0000313" key="4">
    <source>
        <dbReference type="Proteomes" id="UP000321436"/>
    </source>
</evidence>
<dbReference type="RefSeq" id="WP_146864427.1">
    <property type="nucleotide sequence ID" value="NZ_BKAU01000004.1"/>
</dbReference>
<gene>
    <name evidence="3" type="ORF">CCY01nite_34030</name>
</gene>
<dbReference type="Proteomes" id="UP000321436">
    <property type="component" value="Unassembled WGS sequence"/>
</dbReference>
<feature type="domain" description="Thiol:disulfide interchange protein DsbD N-terminal" evidence="2">
    <location>
        <begin position="35"/>
        <end position="145"/>
    </location>
</feature>
<dbReference type="Pfam" id="PF11412">
    <property type="entry name" value="DsbD_N"/>
    <property type="match status" value="1"/>
</dbReference>
<dbReference type="OrthoDB" id="767251at2"/>
<organism evidence="3 4">
    <name type="scientific">Chitinophaga cymbidii</name>
    <dbReference type="NCBI Taxonomy" id="1096750"/>
    <lineage>
        <taxon>Bacteria</taxon>
        <taxon>Pseudomonadati</taxon>
        <taxon>Bacteroidota</taxon>
        <taxon>Chitinophagia</taxon>
        <taxon>Chitinophagales</taxon>
        <taxon>Chitinophagaceae</taxon>
        <taxon>Chitinophaga</taxon>
    </lineage>
</organism>
<dbReference type="InterPro" id="IPR028250">
    <property type="entry name" value="DsbDN"/>
</dbReference>
<evidence type="ECO:0000256" key="1">
    <source>
        <dbReference type="SAM" id="SignalP"/>
    </source>
</evidence>